<organism evidence="2 3">
    <name type="scientific">Guptibacillus hwajinpoensis</name>
    <dbReference type="NCBI Taxonomy" id="208199"/>
    <lineage>
        <taxon>Bacteria</taxon>
        <taxon>Bacillati</taxon>
        <taxon>Bacillota</taxon>
        <taxon>Bacilli</taxon>
        <taxon>Bacillales</taxon>
        <taxon>Guptibacillaceae</taxon>
        <taxon>Guptibacillus</taxon>
    </lineage>
</organism>
<dbReference type="Proteomes" id="UP000035996">
    <property type="component" value="Unassembled WGS sequence"/>
</dbReference>
<dbReference type="Pfam" id="PF13614">
    <property type="entry name" value="AAA_31"/>
    <property type="match status" value="1"/>
</dbReference>
<dbReference type="OrthoDB" id="9794577at2"/>
<gene>
    <name evidence="2" type="ORF">AB986_07715</name>
</gene>
<comment type="caution">
    <text evidence="2">The sequence shown here is derived from an EMBL/GenBank/DDBJ whole genome shotgun (WGS) entry which is preliminary data.</text>
</comment>
<dbReference type="InterPro" id="IPR050625">
    <property type="entry name" value="ParA/MinD_ATPase"/>
</dbReference>
<dbReference type="Gene3D" id="3.40.50.300">
    <property type="entry name" value="P-loop containing nucleotide triphosphate hydrolases"/>
    <property type="match status" value="1"/>
</dbReference>
<proteinExistence type="predicted"/>
<dbReference type="STRING" id="157733.AB986_07715"/>
<evidence type="ECO:0000259" key="1">
    <source>
        <dbReference type="Pfam" id="PF13614"/>
    </source>
</evidence>
<keyword evidence="3" id="KW-1185">Reference proteome</keyword>
<dbReference type="InterPro" id="IPR025669">
    <property type="entry name" value="AAA_dom"/>
</dbReference>
<dbReference type="InterPro" id="IPR027417">
    <property type="entry name" value="P-loop_NTPase"/>
</dbReference>
<protein>
    <recommendedName>
        <fullName evidence="1">AAA domain-containing protein</fullName>
    </recommendedName>
</protein>
<dbReference type="GO" id="GO:0005829">
    <property type="term" value="C:cytosol"/>
    <property type="evidence" value="ECO:0007669"/>
    <property type="project" value="TreeGrafter"/>
</dbReference>
<accession>A0A0J6FXP9</accession>
<dbReference type="GO" id="GO:0005524">
    <property type="term" value="F:ATP binding"/>
    <property type="evidence" value="ECO:0007669"/>
    <property type="project" value="TreeGrafter"/>
</dbReference>
<dbReference type="PANTHER" id="PTHR43384:SF13">
    <property type="entry name" value="SLR0110 PROTEIN"/>
    <property type="match status" value="1"/>
</dbReference>
<dbReference type="RefSeq" id="WP_048310277.1">
    <property type="nucleotide sequence ID" value="NZ_CP119526.1"/>
</dbReference>
<evidence type="ECO:0000313" key="3">
    <source>
        <dbReference type="Proteomes" id="UP000035996"/>
    </source>
</evidence>
<reference evidence="2" key="1">
    <citation type="submission" date="2015-06" db="EMBL/GenBank/DDBJ databases">
        <authorList>
            <person name="Liu B."/>
            <person name="Wang J."/>
            <person name="Zhu Y."/>
            <person name="Liu G."/>
            <person name="Chen Q."/>
            <person name="Zheng C."/>
            <person name="Che J."/>
            <person name="Ge C."/>
            <person name="Shi H."/>
            <person name="Pan Z."/>
            <person name="Liu X."/>
        </authorList>
    </citation>
    <scope>NUCLEOTIDE SEQUENCE [LARGE SCALE GENOMIC DNA]</scope>
    <source>
        <strain evidence="2">DSM 16346</strain>
    </source>
</reference>
<dbReference type="PANTHER" id="PTHR43384">
    <property type="entry name" value="SEPTUM SITE-DETERMINING PROTEIN MIND HOMOLOG, CHLOROPLASTIC-RELATED"/>
    <property type="match status" value="1"/>
</dbReference>
<dbReference type="GO" id="GO:0016887">
    <property type="term" value="F:ATP hydrolysis activity"/>
    <property type="evidence" value="ECO:0007669"/>
    <property type="project" value="TreeGrafter"/>
</dbReference>
<dbReference type="EMBL" id="LELK01000001">
    <property type="protein sequence ID" value="KMM39107.1"/>
    <property type="molecule type" value="Genomic_DNA"/>
</dbReference>
<dbReference type="SUPFAM" id="SSF52540">
    <property type="entry name" value="P-loop containing nucleoside triphosphate hydrolases"/>
    <property type="match status" value="1"/>
</dbReference>
<feature type="domain" description="AAA" evidence="1">
    <location>
        <begin position="137"/>
        <end position="279"/>
    </location>
</feature>
<dbReference type="GO" id="GO:0009898">
    <property type="term" value="C:cytoplasmic side of plasma membrane"/>
    <property type="evidence" value="ECO:0007669"/>
    <property type="project" value="TreeGrafter"/>
</dbReference>
<evidence type="ECO:0000313" key="2">
    <source>
        <dbReference type="EMBL" id="KMM39107.1"/>
    </source>
</evidence>
<name>A0A0J6FXP9_9BACL</name>
<sequence>MNLYWYFYSDTNARADEIETILTNKNESLTSFYRLEDLLKQLESTPNAVLFLRAHTTYNVYDLCQEISFKFPHIYMIIISPENLENTKKAMQVGASDMLTFSSTGDEVTDVIFQAQAYMKQRNSREPSLQLMKENSRVIAVCSSKGGSGKTFLTVNLAASLAKEGKEVAILDANFQFGDVAMYVDIKPKNSIYEWVKEGVERGEYGIESYLSHHKSGVSILAKPPRPEFFEIMTEEHLKIAVTELQKRYDVILIDTPTYISEIHLTCLALADETLLLTTSELPDLRNSKLYLDMMETLHFEEKVRVVLNRDSKHRTIEEKRMEEILQKSIFATLPDQGQLAISSVNEGVPLVVKSSRSPFSKGIQLLGKKLFPPNEQPVKKVKRLALLSR</sequence>
<dbReference type="AlphaFoldDB" id="A0A0J6FXP9"/>
<dbReference type="GO" id="GO:0051782">
    <property type="term" value="P:negative regulation of cell division"/>
    <property type="evidence" value="ECO:0007669"/>
    <property type="project" value="TreeGrafter"/>
</dbReference>